<evidence type="ECO:0000313" key="19">
    <source>
        <dbReference type="Proteomes" id="UP001431693"/>
    </source>
</evidence>
<evidence type="ECO:0000256" key="6">
    <source>
        <dbReference type="ARBA" id="ARBA00022490"/>
    </source>
</evidence>
<accession>A0ABT6ZKH3</accession>
<keyword evidence="11" id="KW-0479">Metal-binding</keyword>
<dbReference type="Gene3D" id="1.20.58.80">
    <property type="entry name" value="Phosphotransferase system, lactose/cellobiose-type IIA subunit"/>
    <property type="match status" value="1"/>
</dbReference>
<comment type="caution">
    <text evidence="18">The sequence shown here is derived from an EMBL/GenBank/DDBJ whole genome shotgun (WGS) entry which is preliminary data.</text>
</comment>
<gene>
    <name evidence="18" type="ORF">QJ043_04345</name>
</gene>
<keyword evidence="9" id="KW-0808">Transferase</keyword>
<evidence type="ECO:0000256" key="9">
    <source>
        <dbReference type="ARBA" id="ARBA00022679"/>
    </source>
</evidence>
<keyword evidence="10" id="KW-0598">Phosphotransferase system</keyword>
<dbReference type="PANTHER" id="PTHR34382:SF9">
    <property type="entry name" value="PHOSPHOTRANSFERASE SYSTEM SUGAR-SPECIFIC EII COMPONENT"/>
    <property type="match status" value="1"/>
</dbReference>
<evidence type="ECO:0000256" key="16">
    <source>
        <dbReference type="PROSITE-ProRule" id="PRU00418"/>
    </source>
</evidence>
<dbReference type="RefSeq" id="WP_283713613.1">
    <property type="nucleotide sequence ID" value="NZ_JASJEW010000005.1"/>
</dbReference>
<dbReference type="PROSITE" id="PS51095">
    <property type="entry name" value="PTS_EIIA_TYPE_3"/>
    <property type="match status" value="1"/>
</dbReference>
<keyword evidence="7" id="KW-0597">Phosphoprotein</keyword>
<keyword evidence="19" id="KW-1185">Reference proteome</keyword>
<evidence type="ECO:0000256" key="4">
    <source>
        <dbReference type="ARBA" id="ARBA00014322"/>
    </source>
</evidence>
<evidence type="ECO:0000256" key="17">
    <source>
        <dbReference type="SAM" id="Coils"/>
    </source>
</evidence>
<evidence type="ECO:0000256" key="10">
    <source>
        <dbReference type="ARBA" id="ARBA00022683"/>
    </source>
</evidence>
<protein>
    <recommendedName>
        <fullName evidence="4">PTS system lactose-specific EIIA component</fullName>
    </recommendedName>
    <alternativeName>
        <fullName evidence="13">EIIA-Lac</fullName>
    </alternativeName>
    <alternativeName>
        <fullName evidence="15">EIII-Lac</fullName>
    </alternativeName>
    <alternativeName>
        <fullName evidence="14">Lactose-specific phosphotransferase enzyme IIA component</fullName>
    </alternativeName>
</protein>
<keyword evidence="5" id="KW-0813">Transport</keyword>
<keyword evidence="8" id="KW-0762">Sugar transport</keyword>
<keyword evidence="6" id="KW-0963">Cytoplasm</keyword>
<dbReference type="Proteomes" id="UP001431693">
    <property type="component" value="Unassembled WGS sequence"/>
</dbReference>
<evidence type="ECO:0000313" key="18">
    <source>
        <dbReference type="EMBL" id="MDJ1129309.1"/>
    </source>
</evidence>
<evidence type="ECO:0000256" key="13">
    <source>
        <dbReference type="ARBA" id="ARBA00030293"/>
    </source>
</evidence>
<dbReference type="PIRSF" id="PIRSF000699">
    <property type="entry name" value="PTS_IILac_III"/>
    <property type="match status" value="1"/>
</dbReference>
<evidence type="ECO:0000256" key="8">
    <source>
        <dbReference type="ARBA" id="ARBA00022597"/>
    </source>
</evidence>
<proteinExistence type="predicted"/>
<evidence type="ECO:0000256" key="7">
    <source>
        <dbReference type="ARBA" id="ARBA00022553"/>
    </source>
</evidence>
<evidence type="ECO:0000256" key="3">
    <source>
        <dbReference type="ARBA" id="ARBA00011233"/>
    </source>
</evidence>
<comment type="subunit">
    <text evidence="3">Homotrimer.</text>
</comment>
<feature type="modified residue" description="Phosphohistidine; by HPr" evidence="16">
    <location>
        <position position="78"/>
    </location>
</feature>
<keyword evidence="12" id="KW-0460">Magnesium</keyword>
<evidence type="ECO:0000256" key="1">
    <source>
        <dbReference type="ARBA" id="ARBA00001946"/>
    </source>
</evidence>
<keyword evidence="17" id="KW-0175">Coiled coil</keyword>
<evidence type="ECO:0000256" key="15">
    <source>
        <dbReference type="ARBA" id="ARBA00032708"/>
    </source>
</evidence>
<dbReference type="PANTHER" id="PTHR34382">
    <property type="entry name" value="PTS SYSTEM N,N'-DIACETYLCHITOBIOSE-SPECIFIC EIIA COMPONENT"/>
    <property type="match status" value="1"/>
</dbReference>
<dbReference type="SUPFAM" id="SSF46973">
    <property type="entry name" value="Enzyme IIa from lactose specific PTS, IIa-lac"/>
    <property type="match status" value="1"/>
</dbReference>
<feature type="coiled-coil region" evidence="17">
    <location>
        <begin position="89"/>
        <end position="116"/>
    </location>
</feature>
<evidence type="ECO:0000256" key="11">
    <source>
        <dbReference type="ARBA" id="ARBA00022723"/>
    </source>
</evidence>
<dbReference type="EMBL" id="JASJEX010000002">
    <property type="protein sequence ID" value="MDJ1129309.1"/>
    <property type="molecule type" value="Genomic_DNA"/>
</dbReference>
<evidence type="ECO:0000256" key="14">
    <source>
        <dbReference type="ARBA" id="ARBA00031467"/>
    </source>
</evidence>
<name>A0ABT6ZKH3_9ACTN</name>
<dbReference type="InterPro" id="IPR036542">
    <property type="entry name" value="PTS_IIA_lac/cel_sf"/>
</dbReference>
<comment type="cofactor">
    <cofactor evidence="1">
        <name>Mg(2+)</name>
        <dbReference type="ChEBI" id="CHEBI:18420"/>
    </cofactor>
</comment>
<reference evidence="18" key="1">
    <citation type="submission" date="2023-05" db="EMBL/GenBank/DDBJ databases">
        <title>[olsenella] sp. nov., isolated from a pig farm feces dump.</title>
        <authorList>
            <person name="Chang Y.-H."/>
        </authorList>
    </citation>
    <scope>NUCLEOTIDE SEQUENCE</scope>
    <source>
        <strain evidence="18">YH-ols2217</strain>
    </source>
</reference>
<evidence type="ECO:0000256" key="5">
    <source>
        <dbReference type="ARBA" id="ARBA00022448"/>
    </source>
</evidence>
<dbReference type="Pfam" id="PF02255">
    <property type="entry name" value="PTS_IIA"/>
    <property type="match status" value="1"/>
</dbReference>
<sequence>MDKETCVNKAFEIIGYGGDAKGRAYEALELAENGDFEGAHREMEDVAETMVKAHNIQTEFIVKAAQGEEIPMDILFVHSQDHLMCGIEAEALIAHLITANERIARLEERIAALEGARGSDAA</sequence>
<evidence type="ECO:0000256" key="2">
    <source>
        <dbReference type="ARBA" id="ARBA00004496"/>
    </source>
</evidence>
<dbReference type="InterPro" id="IPR003188">
    <property type="entry name" value="PTS_IIA_lac/cel"/>
</dbReference>
<organism evidence="18 19">
    <name type="scientific">Kribbibacterium absianum</name>
    <dbReference type="NCBI Taxonomy" id="3044210"/>
    <lineage>
        <taxon>Bacteria</taxon>
        <taxon>Bacillati</taxon>
        <taxon>Actinomycetota</taxon>
        <taxon>Coriobacteriia</taxon>
        <taxon>Coriobacteriales</taxon>
        <taxon>Kribbibacteriaceae</taxon>
        <taxon>Kribbibacterium</taxon>
    </lineage>
</organism>
<comment type="subcellular location">
    <subcellularLocation>
        <location evidence="2">Cytoplasm</location>
    </subcellularLocation>
</comment>
<evidence type="ECO:0000256" key="12">
    <source>
        <dbReference type="ARBA" id="ARBA00022842"/>
    </source>
</evidence>